<name>A0A239F2B2_EKHLU</name>
<gene>
    <name evidence="1" type="ORF">SAMN05421640_0445</name>
</gene>
<reference evidence="1 2" key="1">
    <citation type="submission" date="2017-06" db="EMBL/GenBank/DDBJ databases">
        <authorList>
            <person name="Kim H.J."/>
            <person name="Triplett B.A."/>
        </authorList>
    </citation>
    <scope>NUCLEOTIDE SEQUENCE [LARGE SCALE GENOMIC DNA]</scope>
    <source>
        <strain evidence="1 2">DSM 19307</strain>
    </source>
</reference>
<sequence>MKSPFIVPLFLTMIGCTQKPIQPQIEPLDSPTSSLLQAISIVNENTTWISGHDATFVLTKDGGESWELFNHPTGDSLQFRDVHGFNNEKAVLMTAGSGPLSRILTFTAPDQWEENFVMQDSLGFLDCIDFWDDQRGIAYGDAIDNYPYILLTYDGGKSWNRADSTNMPKTGKGEGGFAASGTCVTTGENGKAWIATGAGGNCRFLITGDYGQSWKEINSPLISGDAAGNTSVSFVGDIGVVTGGDLMIADDYTENCAFSEDSGATWNLSNQPQTRGAFYGSAITKMDGQIFAFACGPKGLDYTSDIGQTWNTLDTLNYWALSMKGSFGFATGTEGKILRISLQP</sequence>
<dbReference type="CDD" id="cd15482">
    <property type="entry name" value="Sialidase_non-viral"/>
    <property type="match status" value="1"/>
</dbReference>
<dbReference type="PROSITE" id="PS51257">
    <property type="entry name" value="PROKAR_LIPOPROTEIN"/>
    <property type="match status" value="1"/>
</dbReference>
<dbReference type="EMBL" id="FZPD01000001">
    <property type="protein sequence ID" value="SNS50851.1"/>
    <property type="molecule type" value="Genomic_DNA"/>
</dbReference>
<dbReference type="InterPro" id="IPR015943">
    <property type="entry name" value="WD40/YVTN_repeat-like_dom_sf"/>
</dbReference>
<dbReference type="Proteomes" id="UP000198393">
    <property type="component" value="Unassembled WGS sequence"/>
</dbReference>
<dbReference type="AlphaFoldDB" id="A0A239F2B2"/>
<evidence type="ECO:0000313" key="2">
    <source>
        <dbReference type="Proteomes" id="UP000198393"/>
    </source>
</evidence>
<dbReference type="PANTHER" id="PTHR47199">
    <property type="entry name" value="PHOTOSYSTEM II STABILITY/ASSEMBLY FACTOR HCF136, CHLOROPLASTIC"/>
    <property type="match status" value="1"/>
</dbReference>
<organism evidence="1 2">
    <name type="scientific">Ekhidna lutea</name>
    <dbReference type="NCBI Taxonomy" id="447679"/>
    <lineage>
        <taxon>Bacteria</taxon>
        <taxon>Pseudomonadati</taxon>
        <taxon>Bacteroidota</taxon>
        <taxon>Cytophagia</taxon>
        <taxon>Cytophagales</taxon>
        <taxon>Reichenbachiellaceae</taxon>
        <taxon>Ekhidna</taxon>
    </lineage>
</organism>
<dbReference type="PANTHER" id="PTHR47199:SF2">
    <property type="entry name" value="PHOTOSYSTEM II STABILITY_ASSEMBLY FACTOR HCF136, CHLOROPLASTIC"/>
    <property type="match status" value="1"/>
</dbReference>
<dbReference type="OrthoDB" id="9813892at2"/>
<evidence type="ECO:0008006" key="3">
    <source>
        <dbReference type="Google" id="ProtNLM"/>
    </source>
</evidence>
<dbReference type="SUPFAM" id="SSF110296">
    <property type="entry name" value="Oligoxyloglucan reducing end-specific cellobiohydrolase"/>
    <property type="match status" value="1"/>
</dbReference>
<keyword evidence="2" id="KW-1185">Reference proteome</keyword>
<proteinExistence type="predicted"/>
<evidence type="ECO:0000313" key="1">
    <source>
        <dbReference type="EMBL" id="SNS50851.1"/>
    </source>
</evidence>
<dbReference type="Gene3D" id="2.130.10.10">
    <property type="entry name" value="YVTN repeat-like/Quinoprotein amine dehydrogenase"/>
    <property type="match status" value="2"/>
</dbReference>
<accession>A0A239F2B2</accession>
<protein>
    <recommendedName>
        <fullName evidence="3">Oxidoreductase</fullName>
    </recommendedName>
</protein>
<dbReference type="RefSeq" id="WP_144017302.1">
    <property type="nucleotide sequence ID" value="NZ_FZPD01000001.1"/>
</dbReference>